<name>A0ABP0UN19_9BRYO</name>
<dbReference type="Pfam" id="PF02984">
    <property type="entry name" value="Cyclin_C"/>
    <property type="match status" value="1"/>
</dbReference>
<keyword evidence="9" id="KW-1185">Reference proteome</keyword>
<feature type="domain" description="Cyclin-like" evidence="6">
    <location>
        <begin position="93"/>
        <end position="181"/>
    </location>
</feature>
<evidence type="ECO:0008006" key="10">
    <source>
        <dbReference type="Google" id="ProtNLM"/>
    </source>
</evidence>
<proteinExistence type="inferred from homology"/>
<evidence type="ECO:0000313" key="9">
    <source>
        <dbReference type="Proteomes" id="UP001497512"/>
    </source>
</evidence>
<dbReference type="InterPro" id="IPR039361">
    <property type="entry name" value="Cyclin"/>
</dbReference>
<feature type="domain" description="Cyclin C-terminal" evidence="7">
    <location>
        <begin position="190"/>
        <end position="305"/>
    </location>
</feature>
<dbReference type="CDD" id="cd20543">
    <property type="entry name" value="CYCLIN_AtCycD-like_rpt1"/>
    <property type="match status" value="1"/>
</dbReference>
<dbReference type="SMART" id="SM00385">
    <property type="entry name" value="CYCLIN"/>
    <property type="match status" value="1"/>
</dbReference>
<evidence type="ECO:0000259" key="7">
    <source>
        <dbReference type="SMART" id="SM01332"/>
    </source>
</evidence>
<evidence type="ECO:0000256" key="5">
    <source>
        <dbReference type="SAM" id="MobiDB-lite"/>
    </source>
</evidence>
<dbReference type="PROSITE" id="PS00292">
    <property type="entry name" value="CYCLINS"/>
    <property type="match status" value="1"/>
</dbReference>
<comment type="similarity">
    <text evidence="4">Belongs to the cyclin family.</text>
</comment>
<keyword evidence="2 4" id="KW-0195">Cyclin</keyword>
<evidence type="ECO:0000256" key="1">
    <source>
        <dbReference type="ARBA" id="ARBA00022618"/>
    </source>
</evidence>
<dbReference type="InterPro" id="IPR006671">
    <property type="entry name" value="Cyclin_N"/>
</dbReference>
<keyword evidence="1" id="KW-0132">Cell division</keyword>
<dbReference type="InterPro" id="IPR036915">
    <property type="entry name" value="Cyclin-like_sf"/>
</dbReference>
<evidence type="ECO:0000256" key="2">
    <source>
        <dbReference type="ARBA" id="ARBA00023127"/>
    </source>
</evidence>
<accession>A0ABP0UN19</accession>
<protein>
    <recommendedName>
        <fullName evidence="10">Cyclin D</fullName>
    </recommendedName>
</protein>
<evidence type="ECO:0000313" key="8">
    <source>
        <dbReference type="EMBL" id="CAK9225664.1"/>
    </source>
</evidence>
<dbReference type="PANTHER" id="PTHR10177">
    <property type="entry name" value="CYCLINS"/>
    <property type="match status" value="1"/>
</dbReference>
<dbReference type="EMBL" id="OZ019897">
    <property type="protein sequence ID" value="CAK9225664.1"/>
    <property type="molecule type" value="Genomic_DNA"/>
</dbReference>
<dbReference type="SMART" id="SM01332">
    <property type="entry name" value="Cyclin_C"/>
    <property type="match status" value="1"/>
</dbReference>
<dbReference type="CDD" id="cd20544">
    <property type="entry name" value="CYCLIN_AtCycD-like_rpt2"/>
    <property type="match status" value="1"/>
</dbReference>
<evidence type="ECO:0000256" key="3">
    <source>
        <dbReference type="ARBA" id="ARBA00023306"/>
    </source>
</evidence>
<dbReference type="InterPro" id="IPR004367">
    <property type="entry name" value="Cyclin_C-dom"/>
</dbReference>
<dbReference type="Proteomes" id="UP001497512">
    <property type="component" value="Chromosome 5"/>
</dbReference>
<sequence>MAPSIDCIASLYCAEDVTGGEWDDEEQESGQIEVQRLTTDFLQPIVFLDFPVEDDEAIAVLLQKESRYMPEADYPGRYRSRDLNAGARQNAISWMLKVQACHNFGPLTIALSVNYMDRFMSRHHLLQHKPWMLQLLSVACISLAAKMEETEVPILLDLQVENVEHIFEAHTIQRMELLVLSTLEWQMSSVTPFSYIDYYFHKLGISNTLLRALLSRVSEIILATVRETMFLVYQPSVIAAAATICSLEEVTALQAANLHRVFVDLSVNVDELKKCYQDIQVHLVDSHRRQQSSKKRGFQCLSEPLSPVGVLEAAAFASRALSSSSSSSSASSTTVHSSHHRPPTRPVSLKSAAASYLQEKPM</sequence>
<dbReference type="Gene3D" id="1.10.472.10">
    <property type="entry name" value="Cyclin-like"/>
    <property type="match status" value="2"/>
</dbReference>
<dbReference type="InterPro" id="IPR048258">
    <property type="entry name" value="Cyclins_cyclin-box"/>
</dbReference>
<feature type="compositionally biased region" description="Low complexity" evidence="5">
    <location>
        <begin position="322"/>
        <end position="332"/>
    </location>
</feature>
<dbReference type="SUPFAM" id="SSF47954">
    <property type="entry name" value="Cyclin-like"/>
    <property type="match status" value="1"/>
</dbReference>
<dbReference type="Pfam" id="PF00134">
    <property type="entry name" value="Cyclin_N"/>
    <property type="match status" value="1"/>
</dbReference>
<feature type="region of interest" description="Disordered" evidence="5">
    <location>
        <begin position="322"/>
        <end position="362"/>
    </location>
</feature>
<keyword evidence="3" id="KW-0131">Cell cycle</keyword>
<evidence type="ECO:0000256" key="4">
    <source>
        <dbReference type="RuleBase" id="RU000383"/>
    </source>
</evidence>
<dbReference type="InterPro" id="IPR013763">
    <property type="entry name" value="Cyclin-like_dom"/>
</dbReference>
<evidence type="ECO:0000259" key="6">
    <source>
        <dbReference type="SMART" id="SM00385"/>
    </source>
</evidence>
<reference evidence="8" key="1">
    <citation type="submission" date="2024-02" db="EMBL/GenBank/DDBJ databases">
        <authorList>
            <consortium name="ELIXIR-Norway"/>
            <consortium name="Elixir Norway"/>
        </authorList>
    </citation>
    <scope>NUCLEOTIDE SEQUENCE</scope>
</reference>
<organism evidence="8 9">
    <name type="scientific">Sphagnum troendelagicum</name>
    <dbReference type="NCBI Taxonomy" id="128251"/>
    <lineage>
        <taxon>Eukaryota</taxon>
        <taxon>Viridiplantae</taxon>
        <taxon>Streptophyta</taxon>
        <taxon>Embryophyta</taxon>
        <taxon>Bryophyta</taxon>
        <taxon>Sphagnophytina</taxon>
        <taxon>Sphagnopsida</taxon>
        <taxon>Sphagnales</taxon>
        <taxon>Sphagnaceae</taxon>
        <taxon>Sphagnum</taxon>
    </lineage>
</organism>
<gene>
    <name evidence="8" type="ORF">CSSPTR1EN2_LOCUS17778</name>
</gene>